<dbReference type="Gene3D" id="2.60.40.3210">
    <property type="entry name" value="Zona pellucida, ZP-N domain"/>
    <property type="match status" value="1"/>
</dbReference>
<evidence type="ECO:0000256" key="5">
    <source>
        <dbReference type="ARBA" id="ARBA00022729"/>
    </source>
</evidence>
<dbReference type="PANTHER" id="PTHR14002:SF38">
    <property type="entry name" value="CUB AND ZONA PELLUCIDA-LIKE DOMAIN-CONTAINING PROTEIN 1"/>
    <property type="match status" value="1"/>
</dbReference>
<keyword evidence="13" id="KW-1185">Reference proteome</keyword>
<dbReference type="PRINTS" id="PR00023">
    <property type="entry name" value="ZPELLUCIDA"/>
</dbReference>
<dbReference type="InterPro" id="IPR000859">
    <property type="entry name" value="CUB_dom"/>
</dbReference>
<evidence type="ECO:0000256" key="2">
    <source>
        <dbReference type="ARBA" id="ARBA00004613"/>
    </source>
</evidence>
<dbReference type="STRING" id="161767.ENSAPEP00000009522"/>
<evidence type="ECO:0000259" key="11">
    <source>
        <dbReference type="PROSITE" id="PS51034"/>
    </source>
</evidence>
<feature type="domain" description="ZP" evidence="11">
    <location>
        <begin position="102"/>
        <end position="350"/>
    </location>
</feature>
<dbReference type="PROSITE" id="PS00682">
    <property type="entry name" value="ZP_1"/>
    <property type="match status" value="1"/>
</dbReference>
<reference evidence="12" key="3">
    <citation type="submission" date="2025-09" db="UniProtKB">
        <authorList>
            <consortium name="Ensembl"/>
        </authorList>
    </citation>
    <scope>IDENTIFICATION</scope>
</reference>
<keyword evidence="6" id="KW-0472">Membrane</keyword>
<reference evidence="12 13" key="1">
    <citation type="submission" date="2018-03" db="EMBL/GenBank/DDBJ databases">
        <title>Finding Nemo's genes: A chromosome-scale reference assembly of the genome of the orange clownfish Amphiprion percula.</title>
        <authorList>
            <person name="Lehmann R."/>
        </authorList>
    </citation>
    <scope>NUCLEOTIDE SEQUENCE</scope>
</reference>
<evidence type="ECO:0000313" key="13">
    <source>
        <dbReference type="Proteomes" id="UP000265080"/>
    </source>
</evidence>
<evidence type="ECO:0000256" key="4">
    <source>
        <dbReference type="ARBA" id="ARBA00022525"/>
    </source>
</evidence>
<dbReference type="AlphaFoldDB" id="A0A3P8SBL3"/>
<evidence type="ECO:0000256" key="1">
    <source>
        <dbReference type="ARBA" id="ARBA00004236"/>
    </source>
</evidence>
<evidence type="ECO:0000256" key="7">
    <source>
        <dbReference type="ARBA" id="ARBA00023157"/>
    </source>
</evidence>
<protein>
    <submittedName>
        <fullName evidence="12">CUB and zona pellucida-like domains 1, tandem duplicate 1</fullName>
    </submittedName>
</protein>
<evidence type="ECO:0000256" key="3">
    <source>
        <dbReference type="ARBA" id="ARBA00022475"/>
    </source>
</evidence>
<comment type="caution">
    <text evidence="9">Lacks conserved residue(s) required for the propagation of feature annotation.</text>
</comment>
<evidence type="ECO:0000259" key="10">
    <source>
        <dbReference type="PROSITE" id="PS01180"/>
    </source>
</evidence>
<dbReference type="InterPro" id="IPR017977">
    <property type="entry name" value="ZP_dom_CS"/>
</dbReference>
<dbReference type="InterPro" id="IPR055356">
    <property type="entry name" value="ZP-N"/>
</dbReference>
<dbReference type="InterPro" id="IPR001507">
    <property type="entry name" value="ZP_dom"/>
</dbReference>
<dbReference type="Gene3D" id="2.60.120.290">
    <property type="entry name" value="Spermadhesin, CUB domain"/>
    <property type="match status" value="1"/>
</dbReference>
<keyword evidence="4" id="KW-0964">Secreted</keyword>
<evidence type="ECO:0000256" key="9">
    <source>
        <dbReference type="PROSITE-ProRule" id="PRU00059"/>
    </source>
</evidence>
<organism evidence="12 13">
    <name type="scientific">Amphiprion percula</name>
    <name type="common">Orange clownfish</name>
    <name type="synonym">Lutjanus percula</name>
    <dbReference type="NCBI Taxonomy" id="161767"/>
    <lineage>
        <taxon>Eukaryota</taxon>
        <taxon>Metazoa</taxon>
        <taxon>Chordata</taxon>
        <taxon>Craniata</taxon>
        <taxon>Vertebrata</taxon>
        <taxon>Euteleostomi</taxon>
        <taxon>Actinopterygii</taxon>
        <taxon>Neopterygii</taxon>
        <taxon>Teleostei</taxon>
        <taxon>Neoteleostei</taxon>
        <taxon>Acanthomorphata</taxon>
        <taxon>Ovalentaria</taxon>
        <taxon>Pomacentridae</taxon>
        <taxon>Amphiprion</taxon>
    </lineage>
</organism>
<keyword evidence="7" id="KW-1015">Disulfide bond</keyword>
<dbReference type="OMA" id="CNTELTI"/>
<dbReference type="FunFam" id="2.60.40.4100:FF:000005">
    <property type="entry name" value="Deleted in malignant brain tumors 1"/>
    <property type="match status" value="1"/>
</dbReference>
<feature type="domain" description="CUB" evidence="10">
    <location>
        <begin position="1"/>
        <end position="94"/>
    </location>
</feature>
<dbReference type="PROSITE" id="PS51034">
    <property type="entry name" value="ZP_2"/>
    <property type="match status" value="1"/>
</dbReference>
<evidence type="ECO:0000256" key="8">
    <source>
        <dbReference type="ARBA" id="ARBA00023180"/>
    </source>
</evidence>
<dbReference type="SMART" id="SM00241">
    <property type="entry name" value="ZP"/>
    <property type="match status" value="1"/>
</dbReference>
<dbReference type="PROSITE" id="PS01180">
    <property type="entry name" value="CUB"/>
    <property type="match status" value="1"/>
</dbReference>
<dbReference type="Proteomes" id="UP000265080">
    <property type="component" value="Chromosome 20"/>
</dbReference>
<keyword evidence="8" id="KW-0325">Glycoprotein</keyword>
<dbReference type="SUPFAM" id="SSF49854">
    <property type="entry name" value="Spermadhesin, CUB domain"/>
    <property type="match status" value="1"/>
</dbReference>
<dbReference type="SMART" id="SM00042">
    <property type="entry name" value="CUB"/>
    <property type="match status" value="1"/>
</dbReference>
<name>A0A3P8SBL3_AMPPE</name>
<dbReference type="Ensembl" id="ENSAPET00000009782.1">
    <property type="protein sequence ID" value="ENSAPEP00000009522.1"/>
    <property type="gene ID" value="ENSAPEG00000006828.1"/>
</dbReference>
<keyword evidence="3" id="KW-1003">Cell membrane</keyword>
<evidence type="ECO:0000313" key="12">
    <source>
        <dbReference type="Ensembl" id="ENSAPEP00000009522.1"/>
    </source>
</evidence>
<dbReference type="GO" id="GO:0005576">
    <property type="term" value="C:extracellular region"/>
    <property type="evidence" value="ECO:0007669"/>
    <property type="project" value="UniProtKB-SubCell"/>
</dbReference>
<dbReference type="Pfam" id="PF00431">
    <property type="entry name" value="CUB"/>
    <property type="match status" value="1"/>
</dbReference>
<dbReference type="PANTHER" id="PTHR14002">
    <property type="entry name" value="ENDOGLIN/TGF-BETA RECEPTOR TYPE III"/>
    <property type="match status" value="1"/>
</dbReference>
<reference evidence="12" key="2">
    <citation type="submission" date="2025-08" db="UniProtKB">
        <authorList>
            <consortium name="Ensembl"/>
        </authorList>
    </citation>
    <scope>IDENTIFICATION</scope>
</reference>
<dbReference type="Pfam" id="PF23344">
    <property type="entry name" value="ZP-N"/>
    <property type="match status" value="1"/>
</dbReference>
<keyword evidence="5" id="KW-0732">Signal</keyword>
<dbReference type="InterPro" id="IPR048290">
    <property type="entry name" value="ZP_chr"/>
</dbReference>
<dbReference type="InterPro" id="IPR055355">
    <property type="entry name" value="ZP-C"/>
</dbReference>
<dbReference type="InterPro" id="IPR042235">
    <property type="entry name" value="ZP-C_dom"/>
</dbReference>
<dbReference type="FunFam" id="2.60.120.290:FF:000005">
    <property type="entry name" value="Procollagen C-endopeptidase enhancer 1"/>
    <property type="match status" value="1"/>
</dbReference>
<dbReference type="GO" id="GO:0005886">
    <property type="term" value="C:plasma membrane"/>
    <property type="evidence" value="ECO:0007669"/>
    <property type="project" value="UniProtKB-SubCell"/>
</dbReference>
<evidence type="ECO:0000256" key="6">
    <source>
        <dbReference type="ARBA" id="ARBA00023136"/>
    </source>
</evidence>
<sequence>PNNYPHNKYCVWYIRTGGNIVQLNFTHVNIESAPNCVYDAISVYDGPSTGSRLLGKICGTQRPTFYSTTASLTVRFKTDSIVTRSGFEASYKVISNHHVDTTCSSDNMNIAISRNYLSSLGYDGNDLYLNDPNCRPYYNSRNEVVFSYSITSCGNVKKIDNGTVVYTNIVGAYNSSSSSSEITRQSHFELNVNCRMEKDSVSQIVYIVSHSGSNSIIGSGRFNTSMDFYTSSSFSYKVTEKPYRVSLNEYMYVQVELRRPDSSLVIFLDTCVASPSADDFYSRPYYLVRNGCSADSTYYPYMSGTWYKARFRFKSFQFLRASKAVYIQCTVLICPASDNNSRCRRGCMRRTARDLGSDHDSQTLVLGPIQLKGFEKNVKIIAQTTPFIIARNYKNRNNHYLFNFPVVFELLICDMECCQSKSNL</sequence>
<dbReference type="GeneTree" id="ENSGT00940000165331"/>
<comment type="subcellular location">
    <subcellularLocation>
        <location evidence="1">Cell membrane</location>
    </subcellularLocation>
    <subcellularLocation>
        <location evidence="2">Secreted</location>
    </subcellularLocation>
</comment>
<dbReference type="Pfam" id="PF00100">
    <property type="entry name" value="Zona_pellucida"/>
    <property type="match status" value="1"/>
</dbReference>
<dbReference type="CDD" id="cd00041">
    <property type="entry name" value="CUB"/>
    <property type="match status" value="1"/>
</dbReference>
<proteinExistence type="predicted"/>
<dbReference type="Gene3D" id="2.60.40.4100">
    <property type="entry name" value="Zona pellucida, ZP-C domain"/>
    <property type="match status" value="1"/>
</dbReference>
<dbReference type="InterPro" id="IPR035914">
    <property type="entry name" value="Sperma_CUB_dom_sf"/>
</dbReference>
<accession>A0A3P8SBL3</accession>